<keyword evidence="1 5" id="KW-0808">Transferase</keyword>
<dbReference type="GO" id="GO:0016747">
    <property type="term" value="F:acyltransferase activity, transferring groups other than amino-acyl groups"/>
    <property type="evidence" value="ECO:0007669"/>
    <property type="project" value="InterPro"/>
</dbReference>
<keyword evidence="2" id="KW-0012">Acyltransferase</keyword>
<evidence type="ECO:0000256" key="2">
    <source>
        <dbReference type="ARBA" id="ARBA00023315"/>
    </source>
</evidence>
<dbReference type="RefSeq" id="WP_017822337.1">
    <property type="nucleotide sequence ID" value="NZ_AORC01000003.1"/>
</dbReference>
<gene>
    <name evidence="5" type="ORF">D641_0103110</name>
</gene>
<feature type="domain" description="N-acetyltransferase" evidence="4">
    <location>
        <begin position="17"/>
        <end position="184"/>
    </location>
</feature>
<keyword evidence="6" id="KW-1185">Reference proteome</keyword>
<evidence type="ECO:0000256" key="3">
    <source>
        <dbReference type="SAM" id="MobiDB-lite"/>
    </source>
</evidence>
<reference evidence="5 6" key="1">
    <citation type="journal article" date="2013" name="Genome Announc.">
        <title>Draft genome sequence of an Actinobacterium, Brachybacterium muris strain UCD-AY4.</title>
        <authorList>
            <person name="Lo J.R."/>
            <person name="Lang J.M."/>
            <person name="Darling A.E."/>
            <person name="Eisen J.A."/>
            <person name="Coil D.A."/>
        </authorList>
    </citation>
    <scope>NUCLEOTIDE SEQUENCE [LARGE SCALE GENOMIC DNA]</scope>
    <source>
        <strain evidence="5 6">UCD-AY4</strain>
    </source>
</reference>
<sequence>MTSADSLTRDPSTDSRLTWTSLTLGDAEALAALITRADAHDGFEEVTEAASMREWLTMPGLDLAADSVAVRRDGEMIAFGIADVATSPDREGRVRAGIAGVVAPEHRRCGIGTRILDLTEARAAALAAERHPDRPAHLRASGGVDAPAGQDPTSPGGKRDARALLELRGYARARSWSEMTIALQDADLPVPEIAGGDDVEVIAPGPDHQEPTRLAHAAAFADHWGSTTPPPERWAVWWNSHTARPQQSSVALDQGGTVLGYVVASEDKPSVLHLALVGTRPEARGRGIARAVIARSLRAAAEAGFETAELEVDTESLTGAGRLYESLGFTVHRVSATYQKPIIPTPGA</sequence>
<dbReference type="PANTHER" id="PTHR43877">
    <property type="entry name" value="AMINOALKYLPHOSPHONATE N-ACETYLTRANSFERASE-RELATED-RELATED"/>
    <property type="match status" value="1"/>
</dbReference>
<feature type="domain" description="N-acetyltransferase" evidence="4">
    <location>
        <begin position="199"/>
        <end position="348"/>
    </location>
</feature>
<dbReference type="PROSITE" id="PS51186">
    <property type="entry name" value="GNAT"/>
    <property type="match status" value="2"/>
</dbReference>
<dbReference type="Pfam" id="PF00583">
    <property type="entry name" value="Acetyltransf_1"/>
    <property type="match status" value="2"/>
</dbReference>
<dbReference type="CDD" id="cd04301">
    <property type="entry name" value="NAT_SF"/>
    <property type="match status" value="2"/>
</dbReference>
<evidence type="ECO:0000313" key="6">
    <source>
        <dbReference type="Proteomes" id="UP000019754"/>
    </source>
</evidence>
<comment type="caution">
    <text evidence="5">The sequence shown here is derived from an EMBL/GenBank/DDBJ whole genome shotgun (WGS) entry which is preliminary data.</text>
</comment>
<evidence type="ECO:0000256" key="1">
    <source>
        <dbReference type="ARBA" id="ARBA00022679"/>
    </source>
</evidence>
<dbReference type="SUPFAM" id="SSF55729">
    <property type="entry name" value="Acyl-CoA N-acyltransferases (Nat)"/>
    <property type="match status" value="2"/>
</dbReference>
<dbReference type="InterPro" id="IPR016181">
    <property type="entry name" value="Acyl_CoA_acyltransferase"/>
</dbReference>
<dbReference type="STRING" id="1249481.D641_0103110"/>
<feature type="region of interest" description="Disordered" evidence="3">
    <location>
        <begin position="128"/>
        <end position="159"/>
    </location>
</feature>
<evidence type="ECO:0000313" key="5">
    <source>
        <dbReference type="EMBL" id="EYT50807.1"/>
    </source>
</evidence>
<dbReference type="InterPro" id="IPR050832">
    <property type="entry name" value="Bact_Acetyltransf"/>
</dbReference>
<dbReference type="Proteomes" id="UP000019754">
    <property type="component" value="Unassembled WGS sequence"/>
</dbReference>
<protein>
    <submittedName>
        <fullName evidence="5">GNAT family acetyltransferase</fullName>
    </submittedName>
</protein>
<name>A0A022L4P6_9MICO</name>
<dbReference type="Gene3D" id="3.40.630.30">
    <property type="match status" value="1"/>
</dbReference>
<dbReference type="AlphaFoldDB" id="A0A022L4P6"/>
<dbReference type="InterPro" id="IPR000182">
    <property type="entry name" value="GNAT_dom"/>
</dbReference>
<accession>A0A022L4P6</accession>
<proteinExistence type="predicted"/>
<dbReference type="EMBL" id="AORC01000003">
    <property type="protein sequence ID" value="EYT50807.1"/>
    <property type="molecule type" value="Genomic_DNA"/>
</dbReference>
<evidence type="ECO:0000259" key="4">
    <source>
        <dbReference type="PROSITE" id="PS51186"/>
    </source>
</evidence>
<dbReference type="HOGENOM" id="CLU_056890_0_0_11"/>
<organism evidence="5 6">
    <name type="scientific">Brachybacterium muris UCD-AY4</name>
    <dbReference type="NCBI Taxonomy" id="1249481"/>
    <lineage>
        <taxon>Bacteria</taxon>
        <taxon>Bacillati</taxon>
        <taxon>Actinomycetota</taxon>
        <taxon>Actinomycetes</taxon>
        <taxon>Micrococcales</taxon>
        <taxon>Dermabacteraceae</taxon>
        <taxon>Brachybacterium</taxon>
    </lineage>
</organism>